<dbReference type="GO" id="GO:0005789">
    <property type="term" value="C:endoplasmic reticulum membrane"/>
    <property type="evidence" value="ECO:0007669"/>
    <property type="project" value="UniProtKB-SubCell"/>
</dbReference>
<dbReference type="UniPathway" id="UPA00768"/>
<sequence length="215" mass="24105">MTKLLTYGAIFGLLTALYYFLDSHLESFYIFTPTQLHDLSQRAIGAHGNDTAQVVKYIVDELSVKHPGGYINLDQEWIFNNAGGAMGAMYIIHASITEYLIIFGTAIGTEGHTGRHTADDYFHIIRGTQLAYTPGSFEPEVYPQGSVHHLHRGTVKQYKMDAACFALEYARGWIPPMLGFGFADGLTSTLDFPTLWRTTWVTGREMVLNLARFKL</sequence>
<evidence type="ECO:0000256" key="2">
    <source>
        <dbReference type="ARBA" id="ARBA00007141"/>
    </source>
</evidence>
<evidence type="ECO:0000256" key="6">
    <source>
        <dbReference type="ARBA" id="ARBA00023136"/>
    </source>
</evidence>
<comment type="function">
    <text evidence="8">Catalyzes the reaction which results in unsaturation at C-7 in the B ring of sterols.</text>
</comment>
<evidence type="ECO:0000256" key="7">
    <source>
        <dbReference type="ARBA" id="ARBA00029435"/>
    </source>
</evidence>
<keyword evidence="3 8" id="KW-0812">Transmembrane</keyword>
<dbReference type="GO" id="GO:0006696">
    <property type="term" value="P:ergosterol biosynthetic process"/>
    <property type="evidence" value="ECO:0007669"/>
    <property type="project" value="TreeGrafter"/>
</dbReference>
<keyword evidence="5 8" id="KW-1133">Transmembrane helix</keyword>
<dbReference type="Proteomes" id="UP000326757">
    <property type="component" value="Unassembled WGS sequence"/>
</dbReference>
<proteinExistence type="inferred from homology"/>
<protein>
    <recommendedName>
        <fullName evidence="8">C-8 sterol isomerase</fullName>
        <ecNumber evidence="8">5.-.-.-</ecNumber>
    </recommendedName>
    <alternativeName>
        <fullName evidence="8">Delta-8--delta-7 sterol isomerase</fullName>
    </alternativeName>
</protein>
<dbReference type="OrthoDB" id="347124at2759"/>
<dbReference type="EMBL" id="VIGI01000015">
    <property type="protein sequence ID" value="KAB8291273.1"/>
    <property type="molecule type" value="Genomic_DNA"/>
</dbReference>
<comment type="caution">
    <text evidence="9">The sequence shown here is derived from an EMBL/GenBank/DDBJ whole genome shotgun (WGS) entry which is preliminary data.</text>
</comment>
<accession>A0A5N6JR68</accession>
<reference evidence="9 10" key="1">
    <citation type="submission" date="2019-06" db="EMBL/GenBank/DDBJ databases">
        <title>Genome Sequence of the Brown Rot Fungal Pathogen Monilinia laxa.</title>
        <authorList>
            <person name="De Miccolis Angelini R.M."/>
            <person name="Landi L."/>
            <person name="Abate D."/>
            <person name="Pollastro S."/>
            <person name="Romanazzi G."/>
            <person name="Faretra F."/>
        </authorList>
    </citation>
    <scope>NUCLEOTIDE SEQUENCE [LARGE SCALE GENOMIC DNA]</scope>
    <source>
        <strain evidence="9 10">Mlax316</strain>
    </source>
</reference>
<dbReference type="PANTHER" id="PTHR10868:SF1">
    <property type="entry name" value="SIGMA NON-OPIOID INTRACELLULAR RECEPTOR 1"/>
    <property type="match status" value="1"/>
</dbReference>
<comment type="pathway">
    <text evidence="7 8">Steroid metabolism; ergosterol biosynthesis.</text>
</comment>
<keyword evidence="4" id="KW-0256">Endoplasmic reticulum</keyword>
<evidence type="ECO:0000313" key="9">
    <source>
        <dbReference type="EMBL" id="KAB8291273.1"/>
    </source>
</evidence>
<dbReference type="PANTHER" id="PTHR10868">
    <property type="entry name" value="SIGMA 1-TYPE OPIOID RECEPTOR-RELATED"/>
    <property type="match status" value="1"/>
</dbReference>
<evidence type="ECO:0000256" key="4">
    <source>
        <dbReference type="ARBA" id="ARBA00022824"/>
    </source>
</evidence>
<dbReference type="Pfam" id="PF04622">
    <property type="entry name" value="ERG2_Sigma1R"/>
    <property type="match status" value="1"/>
</dbReference>
<organism evidence="9 10">
    <name type="scientific">Monilinia laxa</name>
    <name type="common">Brown rot fungus</name>
    <name type="synonym">Sclerotinia laxa</name>
    <dbReference type="NCBI Taxonomy" id="61186"/>
    <lineage>
        <taxon>Eukaryota</taxon>
        <taxon>Fungi</taxon>
        <taxon>Dikarya</taxon>
        <taxon>Ascomycota</taxon>
        <taxon>Pezizomycotina</taxon>
        <taxon>Leotiomycetes</taxon>
        <taxon>Helotiales</taxon>
        <taxon>Sclerotiniaceae</taxon>
        <taxon>Monilinia</taxon>
    </lineage>
</organism>
<evidence type="ECO:0000256" key="3">
    <source>
        <dbReference type="ARBA" id="ARBA00022692"/>
    </source>
</evidence>
<dbReference type="AlphaFoldDB" id="A0A5N6JR68"/>
<evidence type="ECO:0000256" key="1">
    <source>
        <dbReference type="ARBA" id="ARBA00004586"/>
    </source>
</evidence>
<comment type="subcellular location">
    <subcellularLocation>
        <location evidence="1">Endoplasmic reticulum membrane</location>
    </subcellularLocation>
</comment>
<evidence type="ECO:0000256" key="5">
    <source>
        <dbReference type="ARBA" id="ARBA00022989"/>
    </source>
</evidence>
<comment type="similarity">
    <text evidence="2 8">Belongs to the ERG2 family.</text>
</comment>
<name>A0A5N6JR68_MONLA</name>
<keyword evidence="6 8" id="KW-0472">Membrane</keyword>
<dbReference type="InterPro" id="IPR006716">
    <property type="entry name" value="ERG2_sigma1_rcpt-like"/>
</dbReference>
<feature type="transmembrane region" description="Helical" evidence="8">
    <location>
        <begin position="6"/>
        <end position="21"/>
    </location>
</feature>
<gene>
    <name evidence="9" type="ORF">EYC80_009959</name>
</gene>
<evidence type="ECO:0000256" key="8">
    <source>
        <dbReference type="RuleBase" id="RU368083"/>
    </source>
</evidence>
<keyword evidence="10" id="KW-1185">Reference proteome</keyword>
<dbReference type="EC" id="5.-.-.-" evidence="8"/>
<evidence type="ECO:0000313" key="10">
    <source>
        <dbReference type="Proteomes" id="UP000326757"/>
    </source>
</evidence>